<gene>
    <name evidence="2" type="ordered locus">MYPE2150</name>
</gene>
<feature type="transmembrane region" description="Helical" evidence="1">
    <location>
        <begin position="131"/>
        <end position="156"/>
    </location>
</feature>
<keyword evidence="1" id="KW-0472">Membrane</keyword>
<evidence type="ECO:0000256" key="1">
    <source>
        <dbReference type="SAM" id="Phobius"/>
    </source>
</evidence>
<dbReference type="AlphaFoldDB" id="Q8EWI8"/>
<dbReference type="RefSeq" id="WP_011077042.1">
    <property type="nucleotide sequence ID" value="NC_004432.1"/>
</dbReference>
<dbReference type="Proteomes" id="UP000002522">
    <property type="component" value="Chromosome"/>
</dbReference>
<dbReference type="EMBL" id="BA000026">
    <property type="protein sequence ID" value="BAC44006.1"/>
    <property type="molecule type" value="Genomic_DNA"/>
</dbReference>
<feature type="transmembrane region" description="Helical" evidence="1">
    <location>
        <begin position="162"/>
        <end position="183"/>
    </location>
</feature>
<keyword evidence="3" id="KW-1185">Reference proteome</keyword>
<organism evidence="2 3">
    <name type="scientific">Malacoplasma penetrans (strain HF-2)</name>
    <name type="common">Mycoplasma penetrans</name>
    <dbReference type="NCBI Taxonomy" id="272633"/>
    <lineage>
        <taxon>Bacteria</taxon>
        <taxon>Bacillati</taxon>
        <taxon>Mycoplasmatota</taxon>
        <taxon>Mycoplasmoidales</taxon>
        <taxon>Mycoplasmoidaceae</taxon>
        <taxon>Malacoplasma</taxon>
    </lineage>
</organism>
<protein>
    <recommendedName>
        <fullName evidence="4">Transmembrane protein</fullName>
    </recommendedName>
</protein>
<proteinExistence type="predicted"/>
<dbReference type="HOGENOM" id="CLU_965837_0_0_14"/>
<feature type="transmembrane region" description="Helical" evidence="1">
    <location>
        <begin position="190"/>
        <end position="213"/>
    </location>
</feature>
<dbReference type="InParanoid" id="Q8EWI8"/>
<feature type="transmembrane region" description="Helical" evidence="1">
    <location>
        <begin position="233"/>
        <end position="256"/>
    </location>
</feature>
<evidence type="ECO:0008006" key="4">
    <source>
        <dbReference type="Google" id="ProtNLM"/>
    </source>
</evidence>
<accession>Q8EWI8</accession>
<sequence>MKENKADNNKTPESNNDNLDILKTINDMECDSLDSYRKIDLDYIRKNGNKTYSSWFNKFFEKRQKLTFAKILLISGICFVLTSFIGHLLQYLLITTKFSNSVILIPVIILGFIISFVLWLLWHFLIKSKHIYLWGVLIAISFCLSIGSCFSFIFYLTDKIEATIIFSIIGLSYIIASFLILLLHKNDIKLNFIILYVFIGVLIIVTILLIIGFTTNISLSFFGVKTKNSNYGWTMFSGVLISLIYLIIQITFVNSCEEFEKNKLTNKFDFFLGIKSLGDLFFIILGLSFLSLNLYAR</sequence>
<feature type="transmembrane region" description="Helical" evidence="1">
    <location>
        <begin position="68"/>
        <end position="89"/>
    </location>
</feature>
<keyword evidence="1" id="KW-0812">Transmembrane</keyword>
<evidence type="ECO:0000313" key="3">
    <source>
        <dbReference type="Proteomes" id="UP000002522"/>
    </source>
</evidence>
<dbReference type="KEGG" id="mpe:MYPE2150"/>
<feature type="transmembrane region" description="Helical" evidence="1">
    <location>
        <begin position="277"/>
        <end position="296"/>
    </location>
</feature>
<keyword evidence="1" id="KW-1133">Transmembrane helix</keyword>
<evidence type="ECO:0000313" key="2">
    <source>
        <dbReference type="EMBL" id="BAC44006.1"/>
    </source>
</evidence>
<name>Q8EWI8_MALP2</name>
<feature type="transmembrane region" description="Helical" evidence="1">
    <location>
        <begin position="101"/>
        <end position="122"/>
    </location>
</feature>
<reference evidence="2 3" key="1">
    <citation type="journal article" date="2002" name="Nucleic Acids Res.">
        <title>The complete genomic sequence of Mycoplasma penetrans, an intracellular bacterial pathogen in humans.</title>
        <authorList>
            <person name="Sasaki Y."/>
            <person name="Ishikawa J."/>
            <person name="Yamashita A."/>
            <person name="Oshima K."/>
            <person name="Kenri T."/>
            <person name="Furuya K."/>
            <person name="Yoshino C."/>
            <person name="Horino A."/>
            <person name="Shiba T."/>
            <person name="Sasaki T."/>
            <person name="Hattori M."/>
        </authorList>
    </citation>
    <scope>NUCLEOTIDE SEQUENCE [LARGE SCALE GENOMIC DNA]</scope>
    <source>
        <strain evidence="2 3">HF-2</strain>
    </source>
</reference>